<dbReference type="InterPro" id="IPR006311">
    <property type="entry name" value="TAT_signal"/>
</dbReference>
<dbReference type="Proteomes" id="UP001501391">
    <property type="component" value="Unassembled WGS sequence"/>
</dbReference>
<feature type="region of interest" description="Disordered" evidence="1">
    <location>
        <begin position="41"/>
        <end position="62"/>
    </location>
</feature>
<accession>A0ABN3BU95</accession>
<protein>
    <submittedName>
        <fullName evidence="3">Amidase</fullName>
    </submittedName>
</protein>
<organism evidence="3 4">
    <name type="scientific">Streptomyces bangladeshensis</name>
    <dbReference type="NCBI Taxonomy" id="295352"/>
    <lineage>
        <taxon>Bacteria</taxon>
        <taxon>Bacillati</taxon>
        <taxon>Actinomycetota</taxon>
        <taxon>Actinomycetes</taxon>
        <taxon>Kitasatosporales</taxon>
        <taxon>Streptomycetaceae</taxon>
        <taxon>Streptomyces</taxon>
    </lineage>
</organism>
<dbReference type="InterPro" id="IPR023631">
    <property type="entry name" value="Amidase_dom"/>
</dbReference>
<evidence type="ECO:0000313" key="4">
    <source>
        <dbReference type="Proteomes" id="UP001501391"/>
    </source>
</evidence>
<dbReference type="PANTHER" id="PTHR42678:SF34">
    <property type="entry name" value="OS04G0183300 PROTEIN"/>
    <property type="match status" value="1"/>
</dbReference>
<dbReference type="RefSeq" id="WP_059253109.1">
    <property type="nucleotide sequence ID" value="NZ_BAAAOQ010000017.1"/>
</dbReference>
<dbReference type="InterPro" id="IPR036928">
    <property type="entry name" value="AS_sf"/>
</dbReference>
<evidence type="ECO:0000256" key="1">
    <source>
        <dbReference type="SAM" id="MobiDB-lite"/>
    </source>
</evidence>
<proteinExistence type="predicted"/>
<feature type="region of interest" description="Disordered" evidence="1">
    <location>
        <begin position="191"/>
        <end position="219"/>
    </location>
</feature>
<dbReference type="PROSITE" id="PS51318">
    <property type="entry name" value="TAT"/>
    <property type="match status" value="1"/>
</dbReference>
<comment type="caution">
    <text evidence="3">The sequence shown here is derived from an EMBL/GenBank/DDBJ whole genome shotgun (WGS) entry which is preliminary data.</text>
</comment>
<reference evidence="3 4" key="1">
    <citation type="journal article" date="2019" name="Int. J. Syst. Evol. Microbiol.">
        <title>The Global Catalogue of Microorganisms (GCM) 10K type strain sequencing project: providing services to taxonomists for standard genome sequencing and annotation.</title>
        <authorList>
            <consortium name="The Broad Institute Genomics Platform"/>
            <consortium name="The Broad Institute Genome Sequencing Center for Infectious Disease"/>
            <person name="Wu L."/>
            <person name="Ma J."/>
        </authorList>
    </citation>
    <scope>NUCLEOTIDE SEQUENCE [LARGE SCALE GENOMIC DNA]</scope>
    <source>
        <strain evidence="3 4">JCM 14924</strain>
    </source>
</reference>
<sequence>MAGKYLSSIPEIHRRRLLGLGAALTAPALLGIGAPRAVAAPASEPPAGLRSGRSTGRGGGLEELSVTELRDRLASGKLTSVELTTFYLKRIAELNHKGPGLHAVIETNPDALKLAAKRDAERRAGKVRGVLHGIPLLVKDNLATADRMHSTNGMRALLGVRPSKDATAVARLRAAGAIPLAKGNLTSLVSASSGYSQRGGQTRNPYKLDRSPNGSSAGPAAATAAGLCAAAIGTETIGSILGPAGSNGIVGIRPTTGLTSRSGMFPGARSFDTVGPLCRTVADAALLLGVLTGVDPTDPATADSKGHFHRDYTPYLKPGGLRGARIGLPRAVFTGYSAHADAVAEQAVKVLEEAGAVVVDNADIPTAERMMTDLDAAFLVQITEMKHDVEEYLARTPGDHPRSLAELIAYNEAHASTELEYFAQDTLRVLADFPGKPTDPEYKEAVATVRRVARDEGVDAALRKDRLDALMMPTGAPAWKTDLINGDPAIMGSAIAVGYAGYPAISVPAGYVHGLPVGVTFAGTAWSEPQLIRFASAFEQAHPVWRAPSFTAASPGL</sequence>
<feature type="domain" description="Amidase" evidence="2">
    <location>
        <begin position="82"/>
        <end position="531"/>
    </location>
</feature>
<dbReference type="EMBL" id="BAAAOQ010000017">
    <property type="protein sequence ID" value="GAA2200435.1"/>
    <property type="molecule type" value="Genomic_DNA"/>
</dbReference>
<dbReference type="PANTHER" id="PTHR42678">
    <property type="entry name" value="AMIDASE"/>
    <property type="match status" value="1"/>
</dbReference>
<gene>
    <name evidence="3" type="ORF">GCM10009787_51300</name>
</gene>
<dbReference type="Pfam" id="PF01425">
    <property type="entry name" value="Amidase"/>
    <property type="match status" value="1"/>
</dbReference>
<keyword evidence="4" id="KW-1185">Reference proteome</keyword>
<feature type="compositionally biased region" description="Polar residues" evidence="1">
    <location>
        <begin position="191"/>
        <end position="204"/>
    </location>
</feature>
<evidence type="ECO:0000313" key="3">
    <source>
        <dbReference type="EMBL" id="GAA2200435.1"/>
    </source>
</evidence>
<name>A0ABN3BU95_9ACTN</name>
<dbReference type="SUPFAM" id="SSF75304">
    <property type="entry name" value="Amidase signature (AS) enzymes"/>
    <property type="match status" value="1"/>
</dbReference>
<dbReference type="Gene3D" id="3.90.1300.10">
    <property type="entry name" value="Amidase signature (AS) domain"/>
    <property type="match status" value="1"/>
</dbReference>
<evidence type="ECO:0000259" key="2">
    <source>
        <dbReference type="Pfam" id="PF01425"/>
    </source>
</evidence>